<evidence type="ECO:0000256" key="15">
    <source>
        <dbReference type="PROSITE-ProRule" id="PRU00560"/>
    </source>
</evidence>
<evidence type="ECO:0000259" key="16">
    <source>
        <dbReference type="PROSITE" id="PS51198"/>
    </source>
</evidence>
<dbReference type="InterPro" id="IPR000212">
    <property type="entry name" value="DNA_helicase_UvrD/REP"/>
</dbReference>
<evidence type="ECO:0000313" key="19">
    <source>
        <dbReference type="Proteomes" id="UP000654401"/>
    </source>
</evidence>
<gene>
    <name evidence="18" type="ORF">H8D24_06960</name>
</gene>
<evidence type="ECO:0000256" key="3">
    <source>
        <dbReference type="ARBA" id="ARBA00022763"/>
    </source>
</evidence>
<evidence type="ECO:0000256" key="5">
    <source>
        <dbReference type="ARBA" id="ARBA00022806"/>
    </source>
</evidence>
<evidence type="ECO:0000256" key="7">
    <source>
        <dbReference type="ARBA" id="ARBA00022840"/>
    </source>
</evidence>
<evidence type="ECO:0000256" key="10">
    <source>
        <dbReference type="ARBA" id="ARBA00023235"/>
    </source>
</evidence>
<comment type="catalytic activity">
    <reaction evidence="11">
        <text>Couples ATP hydrolysis with the unwinding of duplex DNA by translocating in the 3'-5' direction.</text>
        <dbReference type="EC" id="5.6.2.4"/>
    </reaction>
</comment>
<evidence type="ECO:0000313" key="18">
    <source>
        <dbReference type="EMBL" id="MBC8520128.1"/>
    </source>
</evidence>
<comment type="caution">
    <text evidence="18">The sequence shown here is derived from an EMBL/GenBank/DDBJ whole genome shotgun (WGS) entry which is preliminary data.</text>
</comment>
<evidence type="ECO:0000256" key="2">
    <source>
        <dbReference type="ARBA" id="ARBA00022741"/>
    </source>
</evidence>
<evidence type="ECO:0000256" key="8">
    <source>
        <dbReference type="ARBA" id="ARBA00023125"/>
    </source>
</evidence>
<dbReference type="EC" id="5.6.2.4" evidence="12"/>
<dbReference type="Proteomes" id="UP000654401">
    <property type="component" value="Unassembled WGS sequence"/>
</dbReference>
<organism evidence="18 19">
    <name type="scientific">Candidatus Thiopontia autotrophica</name>
    <dbReference type="NCBI Taxonomy" id="2841688"/>
    <lineage>
        <taxon>Bacteria</taxon>
        <taxon>Pseudomonadati</taxon>
        <taxon>Pseudomonadota</taxon>
        <taxon>Gammaproteobacteria</taxon>
        <taxon>Candidatus Thiopontia</taxon>
    </lineage>
</organism>
<accession>A0A8J6TSY1</accession>
<dbReference type="InterPro" id="IPR014016">
    <property type="entry name" value="UvrD-like_ATP-bd"/>
</dbReference>
<keyword evidence="6" id="KW-0269">Exonuclease</keyword>
<dbReference type="SUPFAM" id="SSF52980">
    <property type="entry name" value="Restriction endonuclease-like"/>
    <property type="match status" value="1"/>
</dbReference>
<dbReference type="GO" id="GO:0000725">
    <property type="term" value="P:recombinational repair"/>
    <property type="evidence" value="ECO:0007669"/>
    <property type="project" value="TreeGrafter"/>
</dbReference>
<dbReference type="GO" id="GO:0003677">
    <property type="term" value="F:DNA binding"/>
    <property type="evidence" value="ECO:0007669"/>
    <property type="project" value="UniProtKB-KW"/>
</dbReference>
<evidence type="ECO:0000259" key="17">
    <source>
        <dbReference type="PROSITE" id="PS51217"/>
    </source>
</evidence>
<dbReference type="Pfam" id="PF13361">
    <property type="entry name" value="UvrD_C"/>
    <property type="match status" value="2"/>
</dbReference>
<dbReference type="GO" id="GO:0005524">
    <property type="term" value="F:ATP binding"/>
    <property type="evidence" value="ECO:0007669"/>
    <property type="project" value="UniProtKB-UniRule"/>
</dbReference>
<dbReference type="Gene3D" id="3.90.320.10">
    <property type="match status" value="1"/>
</dbReference>
<evidence type="ECO:0000256" key="13">
    <source>
        <dbReference type="ARBA" id="ARBA00034923"/>
    </source>
</evidence>
<dbReference type="Gene3D" id="3.40.50.300">
    <property type="entry name" value="P-loop containing nucleotide triphosphate hydrolases"/>
    <property type="match status" value="3"/>
</dbReference>
<keyword evidence="3" id="KW-0227">DNA damage</keyword>
<feature type="binding site" evidence="15">
    <location>
        <begin position="27"/>
        <end position="34"/>
    </location>
    <ligand>
        <name>ATP</name>
        <dbReference type="ChEBI" id="CHEBI:30616"/>
    </ligand>
</feature>
<dbReference type="PROSITE" id="PS51217">
    <property type="entry name" value="UVRD_HELICASE_CTER"/>
    <property type="match status" value="1"/>
</dbReference>
<keyword evidence="2 15" id="KW-0547">Nucleotide-binding</keyword>
<sequence length="1141" mass="127388">MQSIEMEEERTVREEVLNPELSAIVQAPAGSGKTELLIQRFLSLLAGVKEPEEILAITFTRKAAGEMRTRLLDSLMMAASRRSPAEPHKAVTWRLASEVLKRDSERGWKLLTNPGRLEIRTMDSLNAKLVRQMPVMAAFGGVPGISDDAEEAFSGAARRTIQHLEKKDRAAVAQLLAWLDNDVGQLERMLTDMLGHRDQWLPHVAAGVGGVVDRDSLEQTLCTAVEQSLQNARNGLLRVLGESGVDQLVTLAASAAEVVNSGANNQPVSACAAMDRLPEADAFSLPQWQGIASLFLKGGEKFRVSKNSWNKNNGFPPGAAGGKLKQLMLSLLQTVESDHEAAVAIQQIPLLPPVRYEDSQWETITSLFQVLLIAQIELMGWFEEKGVVDHNEIARRALQALGSEAEPTNLALRLDYQIHHILVDEFQDTSHGQFDLLSRLTAEWSNEDKDRTLFLVGDPMQSIYRFRHAEVGLFIKAIKDGVGGLQLEYKKLLANFRSEEGVVRWINQSFSTIFPAHSDRFSGAIHYSESISTRPQPAERSVVVHPSLLADYEAEASKVVELVREEIPLLQESGDKIAILVRSRSHLNQITWQLYSAGVAYNAVEIESLGDRPVVRDLLALTRALFHQADREAWLAILRAPWSGISLQDLLSLTAGAADRTIWSLLFDDSRLEQLSAIGAERVRWLRNMLESVFAERGEAVVDLWVERAWVLLGGAAIHEQMGVAGQAERESASFFDLLGRMSEGGELTDFDYLREQLNRQTVRSGADPDSRVEVMTIHKSKGLEFDTVILPGLGRKPRGDQQKLLHWLEIPGVGENSAESMQLLLSPVRPAEQGSDEDRLGRYVRKVEQSRERNELSRLLYVATTRARRKLHLLGASKIDSEGELGRPQSGSLLEQLWPVVKSKYEQLFDSGVVDLESAKNRKMVIQGSARPQRISTIWEQPHPPAATPSAGQQTFESERVVYQWAAASAVHVGTVVHAILQWIADAGVESWRDSDKLRSVRKRAENQLRQLGVASETMVEAADKVMEALRLVLEDDKGCYLLSDHAEAKSEWSLSARIGDERFNITIDRTFVDEDGVRWIVDWKTSSHSGGNLDGFLDEEVARYTPQLQRYGKVLQQMEDRPQKLVLYFPMHQVVRVVA</sequence>
<evidence type="ECO:0000256" key="4">
    <source>
        <dbReference type="ARBA" id="ARBA00022801"/>
    </source>
</evidence>
<dbReference type="PANTHER" id="PTHR11070:SF2">
    <property type="entry name" value="ATP-DEPENDENT DNA HELICASE SRS2"/>
    <property type="match status" value="1"/>
</dbReference>
<dbReference type="Pfam" id="PF12705">
    <property type="entry name" value="PDDEXK_1"/>
    <property type="match status" value="1"/>
</dbReference>
<dbReference type="InterPro" id="IPR014017">
    <property type="entry name" value="DNA_helicase_UvrD-like_C"/>
</dbReference>
<evidence type="ECO:0000256" key="9">
    <source>
        <dbReference type="ARBA" id="ARBA00023204"/>
    </source>
</evidence>
<keyword evidence="4 15" id="KW-0378">Hydrolase</keyword>
<dbReference type="SUPFAM" id="SSF52540">
    <property type="entry name" value="P-loop containing nucleoside triphosphate hydrolases"/>
    <property type="match status" value="1"/>
</dbReference>
<reference evidence="18 19" key="1">
    <citation type="submission" date="2020-08" db="EMBL/GenBank/DDBJ databases">
        <title>Bridging the membrane lipid divide: bacteria of the FCB group superphylum have the potential to synthesize archaeal ether lipids.</title>
        <authorList>
            <person name="Villanueva L."/>
            <person name="Von Meijenfeldt F.A.B."/>
            <person name="Westbye A.B."/>
            <person name="Yadav S."/>
            <person name="Hopmans E.C."/>
            <person name="Dutilh B.E."/>
            <person name="Sinninghe Damste J.S."/>
        </authorList>
    </citation>
    <scope>NUCLEOTIDE SEQUENCE [LARGE SCALE GENOMIC DNA]</scope>
    <source>
        <strain evidence="18">NIOZ-UU100</strain>
    </source>
</reference>
<evidence type="ECO:0000256" key="14">
    <source>
        <dbReference type="ARBA" id="ARBA00048988"/>
    </source>
</evidence>
<dbReference type="Pfam" id="PF00580">
    <property type="entry name" value="UvrD-helicase"/>
    <property type="match status" value="1"/>
</dbReference>
<evidence type="ECO:0000256" key="11">
    <source>
        <dbReference type="ARBA" id="ARBA00034617"/>
    </source>
</evidence>
<proteinExistence type="predicted"/>
<dbReference type="GO" id="GO:0033202">
    <property type="term" value="C:DNA helicase complex"/>
    <property type="evidence" value="ECO:0007669"/>
    <property type="project" value="TreeGrafter"/>
</dbReference>
<evidence type="ECO:0000256" key="12">
    <source>
        <dbReference type="ARBA" id="ARBA00034808"/>
    </source>
</evidence>
<keyword evidence="5 15" id="KW-0347">Helicase</keyword>
<protein>
    <recommendedName>
        <fullName evidence="12">DNA 3'-5' helicase</fullName>
        <ecNumber evidence="12">5.6.2.4</ecNumber>
    </recommendedName>
    <alternativeName>
        <fullName evidence="13">DNA 3'-5' helicase II</fullName>
    </alternativeName>
</protein>
<dbReference type="GO" id="GO:0004527">
    <property type="term" value="F:exonuclease activity"/>
    <property type="evidence" value="ECO:0007669"/>
    <property type="project" value="UniProtKB-KW"/>
</dbReference>
<feature type="domain" description="UvrD-like helicase C-terminal" evidence="17">
    <location>
        <begin position="511"/>
        <end position="783"/>
    </location>
</feature>
<keyword evidence="8" id="KW-0238">DNA-binding</keyword>
<dbReference type="Gene3D" id="1.10.486.10">
    <property type="entry name" value="PCRA, domain 4"/>
    <property type="match status" value="1"/>
</dbReference>
<evidence type="ECO:0000256" key="1">
    <source>
        <dbReference type="ARBA" id="ARBA00022722"/>
    </source>
</evidence>
<keyword evidence="10" id="KW-0413">Isomerase</keyword>
<dbReference type="PROSITE" id="PS51198">
    <property type="entry name" value="UVRD_HELICASE_ATP_BIND"/>
    <property type="match status" value="1"/>
</dbReference>
<dbReference type="GO" id="GO:0043138">
    <property type="term" value="F:3'-5' DNA helicase activity"/>
    <property type="evidence" value="ECO:0007669"/>
    <property type="project" value="UniProtKB-EC"/>
</dbReference>
<dbReference type="AlphaFoldDB" id="A0A8J6TSY1"/>
<dbReference type="EMBL" id="JACNFK010000034">
    <property type="protein sequence ID" value="MBC8520128.1"/>
    <property type="molecule type" value="Genomic_DNA"/>
</dbReference>
<name>A0A8J6TSY1_9GAMM</name>
<dbReference type="PANTHER" id="PTHR11070">
    <property type="entry name" value="UVRD / RECB / PCRA DNA HELICASE FAMILY MEMBER"/>
    <property type="match status" value="1"/>
</dbReference>
<dbReference type="InterPro" id="IPR027417">
    <property type="entry name" value="P-loop_NTPase"/>
</dbReference>
<feature type="domain" description="UvrD-like helicase ATP-binding" evidence="16">
    <location>
        <begin position="6"/>
        <end position="499"/>
    </location>
</feature>
<comment type="catalytic activity">
    <reaction evidence="14">
        <text>ATP + H2O = ADP + phosphate + H(+)</text>
        <dbReference type="Rhea" id="RHEA:13065"/>
        <dbReference type="ChEBI" id="CHEBI:15377"/>
        <dbReference type="ChEBI" id="CHEBI:15378"/>
        <dbReference type="ChEBI" id="CHEBI:30616"/>
        <dbReference type="ChEBI" id="CHEBI:43474"/>
        <dbReference type="ChEBI" id="CHEBI:456216"/>
        <dbReference type="EC" id="5.6.2.4"/>
    </reaction>
</comment>
<dbReference type="GO" id="GO:0005829">
    <property type="term" value="C:cytosol"/>
    <property type="evidence" value="ECO:0007669"/>
    <property type="project" value="TreeGrafter"/>
</dbReference>
<dbReference type="InterPro" id="IPR011335">
    <property type="entry name" value="Restrct_endonuc-II-like"/>
</dbReference>
<evidence type="ECO:0000256" key="6">
    <source>
        <dbReference type="ARBA" id="ARBA00022839"/>
    </source>
</evidence>
<keyword evidence="9" id="KW-0234">DNA repair</keyword>
<dbReference type="InterPro" id="IPR011604">
    <property type="entry name" value="PDDEXK-like_dom_sf"/>
</dbReference>
<keyword evidence="7 15" id="KW-0067">ATP-binding</keyword>
<keyword evidence="1" id="KW-0540">Nuclease</keyword>
<dbReference type="InterPro" id="IPR038726">
    <property type="entry name" value="PDDEXK_AddAB-type"/>
</dbReference>